<feature type="domain" description="PD(D/E)XK endonuclease" evidence="1">
    <location>
        <begin position="1"/>
        <end position="132"/>
    </location>
</feature>
<dbReference type="eggNOG" id="arCOG10666">
    <property type="taxonomic scope" value="Archaea"/>
</dbReference>
<protein>
    <recommendedName>
        <fullName evidence="1">PD(D/E)XK endonuclease domain-containing protein</fullName>
    </recommendedName>
</protein>
<accession>M0D9X7</accession>
<comment type="caution">
    <text evidence="2">The sequence shown here is derived from an EMBL/GenBank/DDBJ whole genome shotgun (WGS) entry which is preliminary data.</text>
</comment>
<dbReference type="Proteomes" id="UP000011513">
    <property type="component" value="Unassembled WGS sequence"/>
</dbReference>
<dbReference type="EMBL" id="AOIV01000024">
    <property type="protein sequence ID" value="ELZ30959.1"/>
    <property type="molecule type" value="Genomic_DNA"/>
</dbReference>
<proteinExistence type="predicted"/>
<gene>
    <name evidence="2" type="ORF">C474_10871</name>
</gene>
<reference evidence="2 3" key="1">
    <citation type="journal article" date="2014" name="PLoS Genet.">
        <title>Phylogenetically driven sequencing of extremely halophilic archaea reveals strategies for static and dynamic osmo-response.</title>
        <authorList>
            <person name="Becker E.A."/>
            <person name="Seitzer P.M."/>
            <person name="Tritt A."/>
            <person name="Larsen D."/>
            <person name="Krusor M."/>
            <person name="Yao A.I."/>
            <person name="Wu D."/>
            <person name="Madern D."/>
            <person name="Eisen J.A."/>
            <person name="Darling A.E."/>
            <person name="Facciotti M.T."/>
        </authorList>
    </citation>
    <scope>NUCLEOTIDE SEQUENCE [LARGE SCALE GENOMIC DNA]</scope>
    <source>
        <strain evidence="2 3">JCM 14848</strain>
    </source>
</reference>
<dbReference type="Gene3D" id="3.40.1350.10">
    <property type="match status" value="1"/>
</dbReference>
<keyword evidence="3" id="KW-1185">Reference proteome</keyword>
<evidence type="ECO:0000313" key="3">
    <source>
        <dbReference type="Proteomes" id="UP000011513"/>
    </source>
</evidence>
<sequence length="142" mass="15957">MHPKDKGEKVEAAVLSSLVMRDIAVLTPFGENHRYDFVIEIDGSFYRLQCKTGRDEGDKIIFSTRSTGPSRTDLSTSDYDDDIDFFAVRTLTNDRVYLVSVDEASSNEMTLRTAPPGNNQSKGINWADEYTLERRLPQLSGA</sequence>
<evidence type="ECO:0000259" key="1">
    <source>
        <dbReference type="Pfam" id="PF11645"/>
    </source>
</evidence>
<name>M0D9X7_HALPD</name>
<organism evidence="2 3">
    <name type="scientific">Halogeometricum pallidum JCM 14848</name>
    <dbReference type="NCBI Taxonomy" id="1227487"/>
    <lineage>
        <taxon>Archaea</taxon>
        <taxon>Methanobacteriati</taxon>
        <taxon>Methanobacteriota</taxon>
        <taxon>Stenosarchaea group</taxon>
        <taxon>Halobacteria</taxon>
        <taxon>Halobacteriales</taxon>
        <taxon>Haloferacaceae</taxon>
        <taxon>Halogeometricum</taxon>
    </lineage>
</organism>
<dbReference type="RefSeq" id="WP_008386651.1">
    <property type="nucleotide sequence ID" value="NZ_AOIV01000024.1"/>
</dbReference>
<dbReference type="GO" id="GO:0003676">
    <property type="term" value="F:nucleic acid binding"/>
    <property type="evidence" value="ECO:0007669"/>
    <property type="project" value="InterPro"/>
</dbReference>
<dbReference type="InterPro" id="IPR021671">
    <property type="entry name" value="PD(D/E)XK_Endonuc"/>
</dbReference>
<dbReference type="OrthoDB" id="350649at2157"/>
<dbReference type="InParanoid" id="M0D9X7"/>
<dbReference type="Pfam" id="PF11645">
    <property type="entry name" value="PDDEXK_5"/>
    <property type="match status" value="1"/>
</dbReference>
<dbReference type="AlphaFoldDB" id="M0D9X7"/>
<evidence type="ECO:0000313" key="2">
    <source>
        <dbReference type="EMBL" id="ELZ30959.1"/>
    </source>
</evidence>
<dbReference type="InterPro" id="IPR011856">
    <property type="entry name" value="tRNA_endonuc-like_dom_sf"/>
</dbReference>